<evidence type="ECO:0000256" key="3">
    <source>
        <dbReference type="ARBA" id="ARBA00015014"/>
    </source>
</evidence>
<feature type="compositionally biased region" description="Acidic residues" evidence="14">
    <location>
        <begin position="595"/>
        <end position="606"/>
    </location>
</feature>
<evidence type="ECO:0000259" key="15">
    <source>
        <dbReference type="PROSITE" id="PS50006"/>
    </source>
</evidence>
<feature type="compositionally biased region" description="Acidic residues" evidence="14">
    <location>
        <begin position="10"/>
        <end position="19"/>
    </location>
</feature>
<feature type="compositionally biased region" description="Acidic residues" evidence="14">
    <location>
        <begin position="235"/>
        <end position="244"/>
    </location>
</feature>
<sequence>MDLTQRLVWDEEGDPDDSSDGAGDSGKPPKPVGRLRLLSSKYGPEKDFWIYPGENVIGRLESCQVCLPAASVSKTHAVIEVPSHKGPHLLYDLGSLNRTRRQRMVLIPHVRYSLQDGDALLFGDVGCQYFVLVPDGADESLDDSAEVPPTQKIVDVGALAIEETPAPGKRMGFGGVLVQDSDKEEDGEELVNGAGRSRHLPASDGSDSSIKDGAGRCSALGSSVFFSPSATVVPESDEENEEPSGSEPPCPSLRLFLESQDGTPSQEGHPVQPRITGTGVKSGDMAPPSEPNLVSSHQDSDTGVEDELRAGSTPETPKSGGLREGGWDLEVGSDTDEEEPVVGTPDAGCRKSHQTVDSTTDVERAESPGVVGLQAHRLVENGDSDTDAEEGLENPIAASPGGLDPCPVKEGVVCKGAKGVVHPGGCCQPNEKGSSDRDGEEAGANPDVHGRRTKKPAFEEDSDTDVEDPSLDVEDPAGIPKTHEAAGDSGGDTDVEMADLALENSNVAHSPRPSSYKPVGTNGGEISIEEAALLGNSHPGNGVRGGPDAVGERKEPDAEPQRGCEAASGQSSGLGGKELLGKPESQHLAGLSVDSDTDVEEEEDAGNPDVGSNKDHTATGLSGGCIPLEKPDVSGPQKISRTIEGEDADTDAEATSPSHKESVAEDSDTDVEGEAEPLPRKPSEEQDTQLVAVKSCLNGKKSTGSTVEANVGREPCQEDEDTDAEGEELHPGDGSSTDEEPDLAFQDTQCFLPVETSSPMAAKARDPSTAGAGCALEEAAAEPFVFQSPSLPCRLRAAKESSSFLNDDDSDAYTMEATQPFCQDPGRLLEDPTQDFLGKEEEDTELILPRSSEQATQMVVSGSASRGQQAASLLGTNTPQLPRSQPASQPVGGAAAQELKQEEEAQLIHAGQIPSVDSSQPSTLANEVSGSPKQEGVTAPEGGSSDVKLEAQNEAAPVDVESEGRSSAPAGEARNSEQVQQEPAASVVVPRRRGLRSASSTVSPAPVPERPTRGRAGPADVGESREPAVPVSRRQGLRRQRKPTRLRGEPEEEPEQSEEEGPSPSKKTKNREPAATPRQGRARGSQRKTRAASRLQEGPPTAIDSPGPRERTRRGKQGTAVAPAEEQEAPRPRTRAVSRRSSCSSVSVPSPKDSGKEAKPGQEPAQSTPPSGRRSRKQSTESKPAGTRSQPRRRTQNSGVSGSPVPKVLFMAGTGEEGEHIVTELGGSLAESVFDCTHLVTDRIRRTVKFLCAMARGIPIVTLSWLEKSRQNSFFLAPNSFLVSDPEKEEYFRFKLSASLQKARQEGGVLQGYEIHVTPNVNLELEDMRNIVQCGGGKFLPRMPRAYKDKCVVISCPQDLPRCKAAQDARLPIANAEFILTGILQQKLDVDAHRLNGMSPPSVATPPTRTRRKRAAAEPATPAKMRR</sequence>
<dbReference type="InterPro" id="IPR000253">
    <property type="entry name" value="FHA_dom"/>
</dbReference>
<feature type="domain" description="BRCT" evidence="16">
    <location>
        <begin position="1219"/>
        <end position="1283"/>
    </location>
</feature>
<feature type="compositionally biased region" description="Acidic residues" evidence="14">
    <location>
        <begin position="331"/>
        <end position="340"/>
    </location>
</feature>
<dbReference type="PANTHER" id="PTHR23196:SF34">
    <property type="entry name" value="MEDIATOR OF DNA DAMAGE CHECKPOINT PROTEIN 1"/>
    <property type="match status" value="1"/>
</dbReference>
<evidence type="ECO:0000313" key="17">
    <source>
        <dbReference type="EMBL" id="CAI5767995.1"/>
    </source>
</evidence>
<keyword evidence="10" id="KW-0007">Acetylation</keyword>
<keyword evidence="7" id="KW-0677">Repeat</keyword>
<dbReference type="SMART" id="SM00292">
    <property type="entry name" value="BRCT"/>
    <property type="match status" value="2"/>
</dbReference>
<feature type="compositionally biased region" description="Acidic residues" evidence="14">
    <location>
        <begin position="664"/>
        <end position="675"/>
    </location>
</feature>
<evidence type="ECO:0000256" key="10">
    <source>
        <dbReference type="ARBA" id="ARBA00022990"/>
    </source>
</evidence>
<feature type="compositionally biased region" description="Low complexity" evidence="14">
    <location>
        <begin position="1417"/>
        <end position="1427"/>
    </location>
</feature>
<keyword evidence="5" id="KW-1017">Isopeptide bond</keyword>
<keyword evidence="11" id="KW-0234">DNA repair</keyword>
<feature type="compositionally biased region" description="Acidic residues" evidence="14">
    <location>
        <begin position="382"/>
        <end position="392"/>
    </location>
</feature>
<evidence type="ECO:0000256" key="7">
    <source>
        <dbReference type="ARBA" id="ARBA00022737"/>
    </source>
</evidence>
<dbReference type="Pfam" id="PF00498">
    <property type="entry name" value="FHA"/>
    <property type="match status" value="1"/>
</dbReference>
<keyword evidence="12" id="KW-0539">Nucleus</keyword>
<proteinExistence type="predicted"/>
<feature type="region of interest" description="Disordered" evidence="14">
    <location>
        <begin position="230"/>
        <end position="746"/>
    </location>
</feature>
<keyword evidence="8" id="KW-0227">DNA damage</keyword>
<dbReference type="PROSITE" id="PS50172">
    <property type="entry name" value="BRCT"/>
    <property type="match status" value="2"/>
</dbReference>
<feature type="region of interest" description="Disordered" evidence="14">
    <location>
        <begin position="844"/>
        <end position="1208"/>
    </location>
</feature>
<gene>
    <name evidence="17" type="ORF">PODLI_1B020926</name>
</gene>
<protein>
    <recommendedName>
        <fullName evidence="3">Mediator of DNA damage checkpoint protein 1</fullName>
    </recommendedName>
</protein>
<accession>A0AA35P052</accession>
<feature type="compositionally biased region" description="Basic residues" evidence="14">
    <location>
        <begin position="1080"/>
        <end position="1091"/>
    </location>
</feature>
<dbReference type="PROSITE" id="PS50006">
    <property type="entry name" value="FHA_DOMAIN"/>
    <property type="match status" value="1"/>
</dbReference>
<evidence type="ECO:0000256" key="5">
    <source>
        <dbReference type="ARBA" id="ARBA00022499"/>
    </source>
</evidence>
<dbReference type="InterPro" id="IPR001357">
    <property type="entry name" value="BRCT_dom"/>
</dbReference>
<evidence type="ECO:0000256" key="8">
    <source>
        <dbReference type="ARBA" id="ARBA00022763"/>
    </source>
</evidence>
<dbReference type="Proteomes" id="UP001178461">
    <property type="component" value="Chromosome 2"/>
</dbReference>
<dbReference type="GO" id="GO:0005694">
    <property type="term" value="C:chromosome"/>
    <property type="evidence" value="ECO:0007669"/>
    <property type="project" value="UniProtKB-SubCell"/>
</dbReference>
<evidence type="ECO:0000256" key="2">
    <source>
        <dbReference type="ARBA" id="ARBA00004286"/>
    </source>
</evidence>
<feature type="compositionally biased region" description="Polar residues" evidence="14">
    <location>
        <begin position="874"/>
        <end position="888"/>
    </location>
</feature>
<dbReference type="CDD" id="cd17744">
    <property type="entry name" value="BRCT_MDC1_rpt1"/>
    <property type="match status" value="1"/>
</dbReference>
<evidence type="ECO:0000256" key="6">
    <source>
        <dbReference type="ARBA" id="ARBA00022553"/>
    </source>
</evidence>
<dbReference type="CDD" id="cd22665">
    <property type="entry name" value="FHA_MDC1"/>
    <property type="match status" value="1"/>
</dbReference>
<keyword evidence="6" id="KW-0597">Phosphoprotein</keyword>
<feature type="compositionally biased region" description="Low complexity" evidence="14">
    <location>
        <begin position="1139"/>
        <end position="1151"/>
    </location>
</feature>
<dbReference type="PANTHER" id="PTHR23196">
    <property type="entry name" value="PAX TRANSCRIPTION ACTIVATION DOMAIN INTERACTING PROTEIN"/>
    <property type="match status" value="1"/>
</dbReference>
<feature type="compositionally biased region" description="Acidic residues" evidence="14">
    <location>
        <begin position="717"/>
        <end position="726"/>
    </location>
</feature>
<dbReference type="Gene3D" id="2.60.200.20">
    <property type="match status" value="1"/>
</dbReference>
<dbReference type="Gene3D" id="3.40.50.10190">
    <property type="entry name" value="BRCT domain"/>
    <property type="match status" value="2"/>
</dbReference>
<feature type="region of interest" description="Disordered" evidence="14">
    <location>
        <begin position="165"/>
        <end position="214"/>
    </location>
</feature>
<evidence type="ECO:0000313" key="18">
    <source>
        <dbReference type="Proteomes" id="UP001178461"/>
    </source>
</evidence>
<dbReference type="InterPro" id="IPR008984">
    <property type="entry name" value="SMAD_FHA_dom_sf"/>
</dbReference>
<feature type="compositionally biased region" description="Basic and acidic residues" evidence="14">
    <location>
        <begin position="550"/>
        <end position="562"/>
    </location>
</feature>
<keyword evidence="13" id="KW-0131">Cell cycle</keyword>
<organism evidence="17 18">
    <name type="scientific">Podarcis lilfordi</name>
    <name type="common">Lilford's wall lizard</name>
    <dbReference type="NCBI Taxonomy" id="74358"/>
    <lineage>
        <taxon>Eukaryota</taxon>
        <taxon>Metazoa</taxon>
        <taxon>Chordata</taxon>
        <taxon>Craniata</taxon>
        <taxon>Vertebrata</taxon>
        <taxon>Euteleostomi</taxon>
        <taxon>Lepidosauria</taxon>
        <taxon>Squamata</taxon>
        <taxon>Bifurcata</taxon>
        <taxon>Unidentata</taxon>
        <taxon>Episquamata</taxon>
        <taxon>Laterata</taxon>
        <taxon>Lacertibaenia</taxon>
        <taxon>Lacertidae</taxon>
        <taxon>Podarcis</taxon>
    </lineage>
</organism>
<dbReference type="CDD" id="cd18441">
    <property type="entry name" value="BRCT_MDC1_rpt2"/>
    <property type="match status" value="1"/>
</dbReference>
<evidence type="ECO:0000259" key="16">
    <source>
        <dbReference type="PROSITE" id="PS50172"/>
    </source>
</evidence>
<feature type="compositionally biased region" description="Basic residues" evidence="14">
    <location>
        <begin position="1035"/>
        <end position="1045"/>
    </location>
</feature>
<comment type="subcellular location">
    <subcellularLocation>
        <location evidence="2">Chromosome</location>
    </subcellularLocation>
    <subcellularLocation>
        <location evidence="1">Nucleus</location>
    </subcellularLocation>
</comment>
<dbReference type="SUPFAM" id="SSF52113">
    <property type="entry name" value="BRCT domain"/>
    <property type="match status" value="2"/>
</dbReference>
<keyword evidence="18" id="KW-1185">Reference proteome</keyword>
<dbReference type="GO" id="GO:0005634">
    <property type="term" value="C:nucleus"/>
    <property type="evidence" value="ECO:0007669"/>
    <property type="project" value="UniProtKB-SubCell"/>
</dbReference>
<evidence type="ECO:0000256" key="4">
    <source>
        <dbReference type="ARBA" id="ARBA00022454"/>
    </source>
</evidence>
<feature type="region of interest" description="Disordered" evidence="14">
    <location>
        <begin position="1396"/>
        <end position="1427"/>
    </location>
</feature>
<dbReference type="Pfam" id="PF16589">
    <property type="entry name" value="BRCT_2"/>
    <property type="match status" value="1"/>
</dbReference>
<feature type="compositionally biased region" description="Low complexity" evidence="14">
    <location>
        <begin position="861"/>
        <end position="872"/>
    </location>
</feature>
<name>A0AA35P052_9SAUR</name>
<dbReference type="SUPFAM" id="SSF49879">
    <property type="entry name" value="SMAD/FHA domain"/>
    <property type="match status" value="1"/>
</dbReference>
<feature type="compositionally biased region" description="Acidic residues" evidence="14">
    <location>
        <begin position="459"/>
        <end position="475"/>
    </location>
</feature>
<feature type="region of interest" description="Disordered" evidence="14">
    <location>
        <begin position="1"/>
        <end position="34"/>
    </location>
</feature>
<dbReference type="InterPro" id="IPR036420">
    <property type="entry name" value="BRCT_dom_sf"/>
</dbReference>
<dbReference type="EMBL" id="OX395127">
    <property type="protein sequence ID" value="CAI5767995.1"/>
    <property type="molecule type" value="Genomic_DNA"/>
</dbReference>
<feature type="domain" description="FHA" evidence="15">
    <location>
        <begin position="55"/>
        <end position="106"/>
    </location>
</feature>
<dbReference type="Pfam" id="PF16770">
    <property type="entry name" value="RTT107_BRCT_5"/>
    <property type="match status" value="1"/>
</dbReference>
<dbReference type="InterPro" id="IPR051579">
    <property type="entry name" value="DDR_Transcriptional_Reg"/>
</dbReference>
<feature type="compositionally biased region" description="Polar residues" evidence="14">
    <location>
        <begin position="851"/>
        <end position="860"/>
    </location>
</feature>
<dbReference type="GO" id="GO:0006281">
    <property type="term" value="P:DNA repair"/>
    <property type="evidence" value="ECO:0007669"/>
    <property type="project" value="UniProtKB-KW"/>
</dbReference>
<feature type="compositionally biased region" description="Polar residues" evidence="14">
    <location>
        <begin position="915"/>
        <end position="932"/>
    </location>
</feature>
<keyword evidence="4" id="KW-0158">Chromosome</keyword>
<evidence type="ECO:0000256" key="9">
    <source>
        <dbReference type="ARBA" id="ARBA00022843"/>
    </source>
</evidence>
<keyword evidence="9" id="KW-0832">Ubl conjugation</keyword>
<reference evidence="17" key="1">
    <citation type="submission" date="2022-12" db="EMBL/GenBank/DDBJ databases">
        <authorList>
            <person name="Alioto T."/>
            <person name="Alioto T."/>
            <person name="Gomez Garrido J."/>
        </authorList>
    </citation>
    <scope>NUCLEOTIDE SEQUENCE</scope>
</reference>
<feature type="domain" description="BRCT" evidence="16">
    <location>
        <begin position="1305"/>
        <end position="1388"/>
    </location>
</feature>
<feature type="compositionally biased region" description="Acidic residues" evidence="14">
    <location>
        <begin position="1050"/>
        <end position="1061"/>
    </location>
</feature>
<evidence type="ECO:0000256" key="12">
    <source>
        <dbReference type="ARBA" id="ARBA00023242"/>
    </source>
</evidence>
<evidence type="ECO:0000256" key="13">
    <source>
        <dbReference type="ARBA" id="ARBA00023306"/>
    </source>
</evidence>
<evidence type="ECO:0000256" key="1">
    <source>
        <dbReference type="ARBA" id="ARBA00004123"/>
    </source>
</evidence>
<evidence type="ECO:0000256" key="14">
    <source>
        <dbReference type="SAM" id="MobiDB-lite"/>
    </source>
</evidence>
<evidence type="ECO:0000256" key="11">
    <source>
        <dbReference type="ARBA" id="ARBA00023204"/>
    </source>
</evidence>